<dbReference type="AlphaFoldDB" id="A0A645APF9"/>
<sequence>MPIGVGTGCLGLREGAGMRRALHGNRRKEKGGDEGKLHEQHALHLEVGYAKAQHQPRDAPGEGADAPGEAVIDLPPLLTEPGGHGVEVGRGSVDGGPEDRKDGHGAQEAGVAEIEQRGGKKADDTENAHDGLQCETAAVLVGQHGNQDLRKHGGEILRGQDDADLPIRKAPLP</sequence>
<feature type="region of interest" description="Disordered" evidence="1">
    <location>
        <begin position="145"/>
        <end position="173"/>
    </location>
</feature>
<comment type="caution">
    <text evidence="2">The sequence shown here is derived from an EMBL/GenBank/DDBJ whole genome shotgun (WGS) entry which is preliminary data.</text>
</comment>
<name>A0A645APF9_9ZZZZ</name>
<feature type="compositionally biased region" description="Basic and acidic residues" evidence="1">
    <location>
        <begin position="147"/>
        <end position="167"/>
    </location>
</feature>
<feature type="compositionally biased region" description="Gly residues" evidence="1">
    <location>
        <begin position="82"/>
        <end position="94"/>
    </location>
</feature>
<feature type="compositionally biased region" description="Basic and acidic residues" evidence="1">
    <location>
        <begin position="114"/>
        <end position="129"/>
    </location>
</feature>
<reference evidence="2" key="1">
    <citation type="submission" date="2019-08" db="EMBL/GenBank/DDBJ databases">
        <authorList>
            <person name="Kucharzyk K."/>
            <person name="Murdoch R.W."/>
            <person name="Higgins S."/>
            <person name="Loffler F."/>
        </authorList>
    </citation>
    <scope>NUCLEOTIDE SEQUENCE</scope>
</reference>
<feature type="region of interest" description="Disordered" evidence="1">
    <location>
        <begin position="20"/>
        <end position="39"/>
    </location>
</feature>
<feature type="region of interest" description="Disordered" evidence="1">
    <location>
        <begin position="51"/>
        <end position="130"/>
    </location>
</feature>
<protein>
    <submittedName>
        <fullName evidence="2">Uncharacterized protein</fullName>
    </submittedName>
</protein>
<organism evidence="2">
    <name type="scientific">bioreactor metagenome</name>
    <dbReference type="NCBI Taxonomy" id="1076179"/>
    <lineage>
        <taxon>unclassified sequences</taxon>
        <taxon>metagenomes</taxon>
        <taxon>ecological metagenomes</taxon>
    </lineage>
</organism>
<dbReference type="EMBL" id="VSSQ01014696">
    <property type="protein sequence ID" value="MPM54201.1"/>
    <property type="molecule type" value="Genomic_DNA"/>
</dbReference>
<feature type="compositionally biased region" description="Basic residues" evidence="1">
    <location>
        <begin position="20"/>
        <end position="29"/>
    </location>
</feature>
<evidence type="ECO:0000256" key="1">
    <source>
        <dbReference type="SAM" id="MobiDB-lite"/>
    </source>
</evidence>
<proteinExistence type="predicted"/>
<feature type="compositionally biased region" description="Low complexity" evidence="1">
    <location>
        <begin position="61"/>
        <end position="70"/>
    </location>
</feature>
<accession>A0A645APF9</accession>
<gene>
    <name evidence="2" type="ORF">SDC9_100975</name>
</gene>
<feature type="compositionally biased region" description="Basic and acidic residues" evidence="1">
    <location>
        <begin position="30"/>
        <end position="39"/>
    </location>
</feature>
<evidence type="ECO:0000313" key="2">
    <source>
        <dbReference type="EMBL" id="MPM54201.1"/>
    </source>
</evidence>